<dbReference type="Pfam" id="PF16756">
    <property type="entry name" value="PALB2_WD40"/>
    <property type="match status" value="1"/>
</dbReference>
<accession>A0A4V6AND3</accession>
<evidence type="ECO:0000313" key="4">
    <source>
        <dbReference type="Proteomes" id="UP000298787"/>
    </source>
</evidence>
<name>A0A4V6AND3_COLLU</name>
<gene>
    <name evidence="3" type="ORF">D9C73_002585</name>
</gene>
<dbReference type="EMBL" id="CM014080">
    <property type="protein sequence ID" value="TKS68522.1"/>
    <property type="molecule type" value="Genomic_DNA"/>
</dbReference>
<protein>
    <submittedName>
        <fullName evidence="3">Partner and localizer of BRCA2</fullName>
    </submittedName>
</protein>
<dbReference type="InterPro" id="IPR042417">
    <property type="entry name" value="PALB2"/>
</dbReference>
<dbReference type="Proteomes" id="UP000298787">
    <property type="component" value="Chromosome 3"/>
</dbReference>
<feature type="region of interest" description="Disordered" evidence="1">
    <location>
        <begin position="194"/>
        <end position="251"/>
    </location>
</feature>
<dbReference type="InterPro" id="IPR015943">
    <property type="entry name" value="WD40/YVTN_repeat-like_dom_sf"/>
</dbReference>
<proteinExistence type="predicted"/>
<organism evidence="3 4">
    <name type="scientific">Collichthys lucidus</name>
    <name type="common">Big head croaker</name>
    <name type="synonym">Sciaena lucida</name>
    <dbReference type="NCBI Taxonomy" id="240159"/>
    <lineage>
        <taxon>Eukaryota</taxon>
        <taxon>Metazoa</taxon>
        <taxon>Chordata</taxon>
        <taxon>Craniata</taxon>
        <taxon>Vertebrata</taxon>
        <taxon>Euteleostomi</taxon>
        <taxon>Actinopterygii</taxon>
        <taxon>Neopterygii</taxon>
        <taxon>Teleostei</taxon>
        <taxon>Neoteleostei</taxon>
        <taxon>Acanthomorphata</taxon>
        <taxon>Eupercaria</taxon>
        <taxon>Sciaenidae</taxon>
        <taxon>Collichthys</taxon>
    </lineage>
</organism>
<dbReference type="GO" id="GO:0005654">
    <property type="term" value="C:nucleoplasm"/>
    <property type="evidence" value="ECO:0007669"/>
    <property type="project" value="TreeGrafter"/>
</dbReference>
<evidence type="ECO:0000313" key="3">
    <source>
        <dbReference type="EMBL" id="TKS68522.1"/>
    </source>
</evidence>
<feature type="region of interest" description="Disordered" evidence="1">
    <location>
        <begin position="303"/>
        <end position="380"/>
    </location>
</feature>
<dbReference type="PANTHER" id="PTHR14662">
    <property type="entry name" value="PARTNER AND LOCALIZER OF BRCA2"/>
    <property type="match status" value="1"/>
</dbReference>
<feature type="compositionally biased region" description="Basic and acidic residues" evidence="1">
    <location>
        <begin position="369"/>
        <end position="380"/>
    </location>
</feature>
<dbReference type="PANTHER" id="PTHR14662:SF2">
    <property type="entry name" value="PARTNER AND LOCALIZER OF BRCA2"/>
    <property type="match status" value="1"/>
</dbReference>
<keyword evidence="4" id="KW-1185">Reference proteome</keyword>
<evidence type="ECO:0000256" key="1">
    <source>
        <dbReference type="SAM" id="MobiDB-lite"/>
    </source>
</evidence>
<dbReference type="GO" id="GO:0003677">
    <property type="term" value="F:DNA binding"/>
    <property type="evidence" value="ECO:0007669"/>
    <property type="project" value="InterPro"/>
</dbReference>
<dbReference type="InterPro" id="IPR011047">
    <property type="entry name" value="Quinoprotein_ADH-like_sf"/>
</dbReference>
<dbReference type="InterPro" id="IPR031920">
    <property type="entry name" value="PALB2_WD40"/>
</dbReference>
<dbReference type="Gene3D" id="2.130.10.10">
    <property type="entry name" value="YVTN repeat-like/Quinoprotein amine dehydrogenase"/>
    <property type="match status" value="1"/>
</dbReference>
<dbReference type="AlphaFoldDB" id="A0A4V6AND3"/>
<dbReference type="SUPFAM" id="SSF50998">
    <property type="entry name" value="Quinoprotein alcohol dehydrogenase-like"/>
    <property type="match status" value="1"/>
</dbReference>
<dbReference type="STRING" id="240159.A0A4V6AND3"/>
<feature type="compositionally biased region" description="Polar residues" evidence="1">
    <location>
        <begin position="197"/>
        <end position="209"/>
    </location>
</feature>
<evidence type="ECO:0000259" key="2">
    <source>
        <dbReference type="Pfam" id="PF16756"/>
    </source>
</evidence>
<dbReference type="GO" id="GO:0000724">
    <property type="term" value="P:double-strand break repair via homologous recombination"/>
    <property type="evidence" value="ECO:0007669"/>
    <property type="project" value="InterPro"/>
</dbReference>
<feature type="domain" description="Partner and localiser of BRCA2 WD40" evidence="2">
    <location>
        <begin position="387"/>
        <end position="690"/>
    </location>
</feature>
<reference evidence="3 4" key="1">
    <citation type="submission" date="2019-01" db="EMBL/GenBank/DDBJ databases">
        <title>Genome Assembly of Collichthys lucidus.</title>
        <authorList>
            <person name="Cai M."/>
            <person name="Xiao S."/>
        </authorList>
    </citation>
    <scope>NUCLEOTIDE SEQUENCE [LARGE SCALE GENOMIC DNA]</scope>
    <source>
        <strain evidence="3">JT15FE1705JMU</strain>
        <tissue evidence="3">Muscle</tissue>
    </source>
</reference>
<sequence length="707" mass="76543">MASPGQKVVLITGCSSGTESWRSLLLPSSSPAQTPLLPLPSLSLGSLMNNLINFDIPQDFHLPDDQFASLKLHKLRQVAVESGVEHFTSPSYNTRRSVRCSVILSDPVSPLSLPLSLTPTIANSPQPTEAKQAATQSVDVQNVSMEHKLKGKLVSQSLSEESCNREIPAELQCQTNTISTESAADRLDQYTEKDNVDLNTHSESSVSARNTHRSTDRSVKPQPHLSSADEVNDSDELKIKSPVISSEEQTDCRGVVHPSEDQRSINHQAQDKAVIKTLSFDCSPQKSPEELLNRSTAVRSCDDSEVVHESPVQHVNVKSPAKDSKPASHLARRSNPGSMRDVPESRVCQPPNCLQHPASGLRWAGGPDNRGDSGGTHDEMQTHTEAAGKWAVCLWSQTSASDWNLRHTWAFNEPVINVFPVPDAAGLICVTLGQLEIREVRMLSCSSLLQVMLCEGVVQAAVGVSKSRVVTSAHSASGSTLQVFTLSDSGSTPQPLVSPGVCVGALALVDGLSDALIGTDEDRCLFIWNLKTGQLLRRIILGDSLSHTACLRGYSYCGVLFVLLQHQSLTPLEGEDREATAKDQMFLEEEVERKKNVLFILLAINPLSGKSALATQLYPPKAWSGRLCEADVNSCSVVGLSQSGCVCVWELGHRVAPRMVWAPESEGWQLARWGGGGTLVTGHHNGDVTLHCSSTSQTSLCRLFKDS</sequence>